<name>A0ABP0FHN6_CLALP</name>
<evidence type="ECO:0000313" key="3">
    <source>
        <dbReference type="Proteomes" id="UP001642483"/>
    </source>
</evidence>
<keyword evidence="3" id="KW-1185">Reference proteome</keyword>
<feature type="chain" id="PRO_5047396402" evidence="1">
    <location>
        <begin position="22"/>
        <end position="470"/>
    </location>
</feature>
<dbReference type="Proteomes" id="UP001642483">
    <property type="component" value="Unassembled WGS sequence"/>
</dbReference>
<sequence>MMLKIIAMLLLAACRMTTVNGDATGLYCHVGETIVSAMNITVEASNEMVSESCGGTDFVCGSYLYFNKTRNDTVFVLSGRCISRNDTKYQGCGFLQQNTASSWIYGCEYYQCEHRDNCNSGLLENYSYLYFPAYCSWGNRVFNENKTLPISNNLSESNGNKCQIGDVCGTFQYFNHTDNGTFFVQQAQCIPGHRIPYEWNCASLREEDRSSSGEVGYCKFQSCVGESYRCNNVDLEFGRRTCLAPEEDDFPLLPGCTAATAWNSVLNCFKEEFGDALNSSDICRLMPDSRDFNALERCIGRSVSECILPACPSVLGTHPRLTELFRVLEIISDPSWDFTENILQETTIDIKPYTREICEFFLTDVDQILVLFDDVCDDTIIDDLNKWGVEVIATIQNATNYPDIRQAFEMFDAQLQNATKTRCNLDRISEVFEPILPGFSYFIENIVKLFVEAEPTFGVLMNECKIIAQC</sequence>
<accession>A0ABP0FHN6</accession>
<proteinExistence type="predicted"/>
<feature type="signal peptide" evidence="1">
    <location>
        <begin position="1"/>
        <end position="21"/>
    </location>
</feature>
<evidence type="ECO:0000256" key="1">
    <source>
        <dbReference type="SAM" id="SignalP"/>
    </source>
</evidence>
<comment type="caution">
    <text evidence="2">The sequence shown here is derived from an EMBL/GenBank/DDBJ whole genome shotgun (WGS) entry which is preliminary data.</text>
</comment>
<organism evidence="2 3">
    <name type="scientific">Clavelina lepadiformis</name>
    <name type="common">Light-bulb sea squirt</name>
    <name type="synonym">Ascidia lepadiformis</name>
    <dbReference type="NCBI Taxonomy" id="159417"/>
    <lineage>
        <taxon>Eukaryota</taxon>
        <taxon>Metazoa</taxon>
        <taxon>Chordata</taxon>
        <taxon>Tunicata</taxon>
        <taxon>Ascidiacea</taxon>
        <taxon>Aplousobranchia</taxon>
        <taxon>Clavelinidae</taxon>
        <taxon>Clavelina</taxon>
    </lineage>
</organism>
<keyword evidence="1" id="KW-0732">Signal</keyword>
<evidence type="ECO:0000313" key="2">
    <source>
        <dbReference type="EMBL" id="CAK8677598.1"/>
    </source>
</evidence>
<dbReference type="EMBL" id="CAWYQH010000046">
    <property type="protein sequence ID" value="CAK8677598.1"/>
    <property type="molecule type" value="Genomic_DNA"/>
</dbReference>
<gene>
    <name evidence="2" type="ORF">CVLEPA_LOCUS6959</name>
</gene>
<reference evidence="2 3" key="1">
    <citation type="submission" date="2024-02" db="EMBL/GenBank/DDBJ databases">
        <authorList>
            <person name="Daric V."/>
            <person name="Darras S."/>
        </authorList>
    </citation>
    <scope>NUCLEOTIDE SEQUENCE [LARGE SCALE GENOMIC DNA]</scope>
</reference>
<protein>
    <submittedName>
        <fullName evidence="2">Uncharacterized protein</fullName>
    </submittedName>
</protein>